<evidence type="ECO:0000256" key="1">
    <source>
        <dbReference type="ARBA" id="ARBA00004442"/>
    </source>
</evidence>
<evidence type="ECO:0000256" key="7">
    <source>
        <dbReference type="SAM" id="Coils"/>
    </source>
</evidence>
<feature type="compositionally biased region" description="Polar residues" evidence="8">
    <location>
        <begin position="165"/>
        <end position="177"/>
    </location>
</feature>
<keyword evidence="4" id="KW-0812">Transmembrane</keyword>
<evidence type="ECO:0000256" key="8">
    <source>
        <dbReference type="SAM" id="MobiDB-lite"/>
    </source>
</evidence>
<proteinExistence type="predicted"/>
<keyword evidence="5" id="KW-0472">Membrane</keyword>
<comment type="caution">
    <text evidence="9">The sequence shown here is derived from an EMBL/GenBank/DDBJ whole genome shotgun (WGS) entry which is preliminary data.</text>
</comment>
<dbReference type="PANTHER" id="PTHR30026">
    <property type="entry name" value="OUTER MEMBRANE PROTEIN TOLC"/>
    <property type="match status" value="1"/>
</dbReference>
<dbReference type="InterPro" id="IPR003423">
    <property type="entry name" value="OMP_efflux"/>
</dbReference>
<comment type="subcellular location">
    <subcellularLocation>
        <location evidence="1">Cell outer membrane</location>
    </subcellularLocation>
</comment>
<accession>A0A644WH43</accession>
<evidence type="ECO:0000256" key="5">
    <source>
        <dbReference type="ARBA" id="ARBA00023136"/>
    </source>
</evidence>
<gene>
    <name evidence="9" type="ORF">SDC9_49036</name>
</gene>
<evidence type="ECO:0000313" key="9">
    <source>
        <dbReference type="EMBL" id="MPM02781.1"/>
    </source>
</evidence>
<dbReference type="EMBL" id="VSSQ01000896">
    <property type="protein sequence ID" value="MPM02781.1"/>
    <property type="molecule type" value="Genomic_DNA"/>
</dbReference>
<dbReference type="Pfam" id="PF02321">
    <property type="entry name" value="OEP"/>
    <property type="match status" value="1"/>
</dbReference>
<feature type="coiled-coil region" evidence="7">
    <location>
        <begin position="390"/>
        <end position="424"/>
    </location>
</feature>
<protein>
    <recommendedName>
        <fullName evidence="10">Transporter</fullName>
    </recommendedName>
</protein>
<dbReference type="GO" id="GO:0009279">
    <property type="term" value="C:cell outer membrane"/>
    <property type="evidence" value="ECO:0007669"/>
    <property type="project" value="UniProtKB-SubCell"/>
</dbReference>
<evidence type="ECO:0000256" key="3">
    <source>
        <dbReference type="ARBA" id="ARBA00022452"/>
    </source>
</evidence>
<keyword evidence="3" id="KW-1134">Transmembrane beta strand</keyword>
<feature type="compositionally biased region" description="Low complexity" evidence="8">
    <location>
        <begin position="206"/>
        <end position="220"/>
    </location>
</feature>
<dbReference type="GO" id="GO:0015288">
    <property type="term" value="F:porin activity"/>
    <property type="evidence" value="ECO:0007669"/>
    <property type="project" value="TreeGrafter"/>
</dbReference>
<dbReference type="SUPFAM" id="SSF56954">
    <property type="entry name" value="Outer membrane efflux proteins (OEP)"/>
    <property type="match status" value="2"/>
</dbReference>
<dbReference type="GO" id="GO:1990281">
    <property type="term" value="C:efflux pump complex"/>
    <property type="evidence" value="ECO:0007669"/>
    <property type="project" value="TreeGrafter"/>
</dbReference>
<dbReference type="InterPro" id="IPR051906">
    <property type="entry name" value="TolC-like"/>
</dbReference>
<evidence type="ECO:0008006" key="10">
    <source>
        <dbReference type="Google" id="ProtNLM"/>
    </source>
</evidence>
<sequence>MTKFKKTIIFMVLAMISFGVSAQPEHLAGYLETAVQNNPGLKADFLAYQAALQKVPQAGAIPDLQLDMGFFLKPMDIIDGSRVADFTLMQMFPWFGTRKSAQTEANHMANMAFEKFRETRDNLYLSVYSQWFILCSLQQELINNKEHKQYLEQLETLSVRKFASPTGTTSGYSVSIPTPQPGSTATTSSGRGGMKGMSATGNQPLSGSNTMSSMGSSHGNMGSGVSGLSDVLRIQLETAELENNIERLLSEIKSEKARFNTLLNRPAESEVEVPDTFEQIPFILDIPSAMERIASQNPMLGMLNEEALAYKAKQEMDKKMSYPMLGVGLQYSLLKKRTAMEIPVTSMNGMDMLMPMLSVSIPIYRNKYKAQQKEGQLRWQSSREKYANTMNALETELFQTKHLLDDASRQIRLLEKQTKLANTAYNLMVQEFVTGKSDLTNVIQVQRQLLDYQLRKAEAIASFNTMVANAQRLISFNETK</sequence>
<keyword evidence="7" id="KW-0175">Coiled coil</keyword>
<dbReference type="GO" id="GO:0015562">
    <property type="term" value="F:efflux transmembrane transporter activity"/>
    <property type="evidence" value="ECO:0007669"/>
    <property type="project" value="InterPro"/>
</dbReference>
<keyword evidence="2" id="KW-0813">Transport</keyword>
<dbReference type="AlphaFoldDB" id="A0A644WH43"/>
<dbReference type="PANTHER" id="PTHR30026:SF20">
    <property type="entry name" value="OUTER MEMBRANE PROTEIN TOLC"/>
    <property type="match status" value="1"/>
</dbReference>
<evidence type="ECO:0000256" key="4">
    <source>
        <dbReference type="ARBA" id="ARBA00022692"/>
    </source>
</evidence>
<reference evidence="9" key="1">
    <citation type="submission" date="2019-08" db="EMBL/GenBank/DDBJ databases">
        <authorList>
            <person name="Kucharzyk K."/>
            <person name="Murdoch R.W."/>
            <person name="Higgins S."/>
            <person name="Loffler F."/>
        </authorList>
    </citation>
    <scope>NUCLEOTIDE SEQUENCE</scope>
</reference>
<keyword evidence="6" id="KW-0998">Cell outer membrane</keyword>
<evidence type="ECO:0000256" key="6">
    <source>
        <dbReference type="ARBA" id="ARBA00023237"/>
    </source>
</evidence>
<feature type="coiled-coil region" evidence="7">
    <location>
        <begin position="231"/>
        <end position="265"/>
    </location>
</feature>
<name>A0A644WH43_9ZZZZ</name>
<organism evidence="9">
    <name type="scientific">bioreactor metagenome</name>
    <dbReference type="NCBI Taxonomy" id="1076179"/>
    <lineage>
        <taxon>unclassified sequences</taxon>
        <taxon>metagenomes</taxon>
        <taxon>ecological metagenomes</taxon>
    </lineage>
</organism>
<evidence type="ECO:0000256" key="2">
    <source>
        <dbReference type="ARBA" id="ARBA00022448"/>
    </source>
</evidence>
<dbReference type="Gene3D" id="1.20.1600.10">
    <property type="entry name" value="Outer membrane efflux proteins (OEP)"/>
    <property type="match status" value="2"/>
</dbReference>
<feature type="region of interest" description="Disordered" evidence="8">
    <location>
        <begin position="165"/>
        <end position="222"/>
    </location>
</feature>